<accession>A0A9P1MYU1</accession>
<reference evidence="2" key="1">
    <citation type="submission" date="2022-11" db="EMBL/GenBank/DDBJ databases">
        <authorList>
            <person name="Kikuchi T."/>
        </authorList>
    </citation>
    <scope>NUCLEOTIDE SEQUENCE</scope>
    <source>
        <strain evidence="2">PS1010</strain>
    </source>
</reference>
<feature type="region of interest" description="Disordered" evidence="1">
    <location>
        <begin position="269"/>
        <end position="298"/>
    </location>
</feature>
<evidence type="ECO:0000313" key="3">
    <source>
        <dbReference type="Proteomes" id="UP001152747"/>
    </source>
</evidence>
<proteinExistence type="predicted"/>
<feature type="compositionally biased region" description="Basic and acidic residues" evidence="1">
    <location>
        <begin position="41"/>
        <end position="52"/>
    </location>
</feature>
<dbReference type="Proteomes" id="UP001152747">
    <property type="component" value="Unassembled WGS sequence"/>
</dbReference>
<comment type="caution">
    <text evidence="2">The sequence shown here is derived from an EMBL/GenBank/DDBJ whole genome shotgun (WGS) entry which is preliminary data.</text>
</comment>
<protein>
    <submittedName>
        <fullName evidence="2">Uncharacterized protein</fullName>
    </submittedName>
</protein>
<evidence type="ECO:0000313" key="2">
    <source>
        <dbReference type="EMBL" id="CAI5445269.1"/>
    </source>
</evidence>
<dbReference type="EMBL" id="CANHGI010000003">
    <property type="protein sequence ID" value="CAI5445269.1"/>
    <property type="molecule type" value="Genomic_DNA"/>
</dbReference>
<feature type="region of interest" description="Disordered" evidence="1">
    <location>
        <begin position="1"/>
        <end position="52"/>
    </location>
</feature>
<gene>
    <name evidence="2" type="ORF">CAMP_LOCUS7906</name>
</gene>
<dbReference type="OrthoDB" id="5820839at2759"/>
<dbReference type="AlphaFoldDB" id="A0A9P1MYU1"/>
<feature type="compositionally biased region" description="Low complexity" evidence="1">
    <location>
        <begin position="28"/>
        <end position="40"/>
    </location>
</feature>
<name>A0A9P1MYU1_9PELO</name>
<organism evidence="2 3">
    <name type="scientific">Caenorhabditis angaria</name>
    <dbReference type="NCBI Taxonomy" id="860376"/>
    <lineage>
        <taxon>Eukaryota</taxon>
        <taxon>Metazoa</taxon>
        <taxon>Ecdysozoa</taxon>
        <taxon>Nematoda</taxon>
        <taxon>Chromadorea</taxon>
        <taxon>Rhabditida</taxon>
        <taxon>Rhabditina</taxon>
        <taxon>Rhabditomorpha</taxon>
        <taxon>Rhabditoidea</taxon>
        <taxon>Rhabditidae</taxon>
        <taxon>Peloderinae</taxon>
        <taxon>Caenorhabditis</taxon>
    </lineage>
</organism>
<evidence type="ECO:0000256" key="1">
    <source>
        <dbReference type="SAM" id="MobiDB-lite"/>
    </source>
</evidence>
<feature type="compositionally biased region" description="Basic and acidic residues" evidence="1">
    <location>
        <begin position="269"/>
        <end position="284"/>
    </location>
</feature>
<sequence>MKTNSIKRHSRRTNRHSNQNSRVRKSYASAAQAPPTFRAAARGEEEQERRRQNIRELEEVAASGSNSGVNNNFGGQPRINMNRRNSFEDFATLDTVIASMLQRCQQMAQILQNAGSGSPCTSQSSIEQSIYLSETFEQIQPLMQQLEQEVQQGSQLFSSPIVPSLQLLSETAQKLEESGESCLIRRLENVRGQQIATWQEMNSKMKIFSMQDRQVMSYLRHLKSQSPSGLPIFPRNLDTSNTFILMGDSGVFFFAQDFLCRGLVPNRQDLRNPSRDQQVEKNEEMFWYEASDTDDEVE</sequence>
<feature type="compositionally biased region" description="Basic residues" evidence="1">
    <location>
        <begin position="1"/>
        <end position="15"/>
    </location>
</feature>
<keyword evidence="3" id="KW-1185">Reference proteome</keyword>